<keyword evidence="2" id="KW-1185">Reference proteome</keyword>
<reference evidence="1 2" key="1">
    <citation type="journal article" date="2020" name="ISME J.">
        <title>Comparative genomics reveals insights into cyanobacterial evolution and habitat adaptation.</title>
        <authorList>
            <person name="Chen M.Y."/>
            <person name="Teng W.K."/>
            <person name="Zhao L."/>
            <person name="Hu C.X."/>
            <person name="Zhou Y.K."/>
            <person name="Han B.P."/>
            <person name="Song L.R."/>
            <person name="Shu W.S."/>
        </authorList>
    </citation>
    <scope>NUCLEOTIDE SEQUENCE [LARGE SCALE GENOMIC DNA]</scope>
    <source>
        <strain evidence="1 2">FACHB-318</strain>
    </source>
</reference>
<gene>
    <name evidence="1" type="ORF">H6F81_29395</name>
</gene>
<sequence length="51" mass="5596">MTEETLPPAIKVVLSDEVMRLKAQDLGEKSRNEDDVANAVAAFHRYLGPIG</sequence>
<name>A0ABR7ZSR4_ANACY</name>
<dbReference type="Proteomes" id="UP000638897">
    <property type="component" value="Unassembled WGS sequence"/>
</dbReference>
<comment type="caution">
    <text evidence="1">The sequence shown here is derived from an EMBL/GenBank/DDBJ whole genome shotgun (WGS) entry which is preliminary data.</text>
</comment>
<organism evidence="1 2">
    <name type="scientific">Anabaena cylindrica FACHB-318</name>
    <dbReference type="NCBI Taxonomy" id="2692880"/>
    <lineage>
        <taxon>Bacteria</taxon>
        <taxon>Bacillati</taxon>
        <taxon>Cyanobacteriota</taxon>
        <taxon>Cyanophyceae</taxon>
        <taxon>Nostocales</taxon>
        <taxon>Nostocaceae</taxon>
        <taxon>Anabaena</taxon>
    </lineage>
</organism>
<dbReference type="EMBL" id="JACJQC010000064">
    <property type="protein sequence ID" value="MBD2175253.1"/>
    <property type="molecule type" value="Genomic_DNA"/>
</dbReference>
<proteinExistence type="predicted"/>
<accession>A0ABR7ZSR4</accession>
<evidence type="ECO:0000313" key="2">
    <source>
        <dbReference type="Proteomes" id="UP000638897"/>
    </source>
</evidence>
<protein>
    <submittedName>
        <fullName evidence="1">Uncharacterized protein</fullName>
    </submittedName>
</protein>
<dbReference type="RefSeq" id="WP_158303731.1">
    <property type="nucleotide sequence ID" value="NZ_JACJQC010000064.1"/>
</dbReference>
<evidence type="ECO:0000313" key="1">
    <source>
        <dbReference type="EMBL" id="MBD2175253.1"/>
    </source>
</evidence>